<dbReference type="EMBL" id="JACGWS010000009">
    <property type="protein sequence ID" value="MBC8756061.1"/>
    <property type="molecule type" value="Genomic_DNA"/>
</dbReference>
<accession>A0ABR7QBX1</accession>
<evidence type="ECO:0008006" key="3">
    <source>
        <dbReference type="Google" id="ProtNLM"/>
    </source>
</evidence>
<evidence type="ECO:0000313" key="1">
    <source>
        <dbReference type="EMBL" id="MBC8756061.1"/>
    </source>
</evidence>
<proteinExistence type="predicted"/>
<dbReference type="InterPro" id="IPR022385">
    <property type="entry name" value="Rhs_assc_core"/>
</dbReference>
<dbReference type="Gene3D" id="2.180.10.10">
    <property type="entry name" value="RHS repeat-associated core"/>
    <property type="match status" value="1"/>
</dbReference>
<comment type="caution">
    <text evidence="1">The sequence shown here is derived from an EMBL/GenBank/DDBJ whole genome shotgun (WGS) entry which is preliminary data.</text>
</comment>
<dbReference type="NCBIfam" id="TIGR03696">
    <property type="entry name" value="Rhs_assc_core"/>
    <property type="match status" value="1"/>
</dbReference>
<dbReference type="Proteomes" id="UP000619238">
    <property type="component" value="Unassembled WGS sequence"/>
</dbReference>
<protein>
    <recommendedName>
        <fullName evidence="3">RHS repeat-associated core domain-containing protein</fullName>
    </recommendedName>
</protein>
<organism evidence="1 2">
    <name type="scientific">Kordia aestuariivivens</name>
    <dbReference type="NCBI Taxonomy" id="2759037"/>
    <lineage>
        <taxon>Bacteria</taxon>
        <taxon>Pseudomonadati</taxon>
        <taxon>Bacteroidota</taxon>
        <taxon>Flavobacteriia</taxon>
        <taxon>Flavobacteriales</taxon>
        <taxon>Flavobacteriaceae</taxon>
        <taxon>Kordia</taxon>
    </lineage>
</organism>
<name>A0ABR7QBX1_9FLAO</name>
<gene>
    <name evidence="1" type="ORF">H2O64_15395</name>
</gene>
<sequence>MLLPERHASDESYRYGFNGKEKDNEMKGEGVQYDYGFRIYDARLGKFLSQDPLFKSYPWYTPYQFAGNKPIWATDLDGLEEYIDNQVRIVHKIFVWNQGRTTVNGNVQVSYKKGDKIITKTVETGTHVLNEGYEGGPLRIDRIDYYARPFNSANGVRRYIKIQRLVDWKNATLPKPSYEPEITIKEEEPVISVVRKKTPIIVNPKPDPVFQPGTEFSGDDIVGRMYPYMDGRGFLWRDPNTNSYGLGAKEFLSNLADGLNKSPLVKELIITSSVNSGSLDPYKVRVALVQGLQRLQEELYKLGMRRPDLKITINHDKLDVSKNSDGKTTFEFKN</sequence>
<keyword evidence="2" id="KW-1185">Reference proteome</keyword>
<evidence type="ECO:0000313" key="2">
    <source>
        <dbReference type="Proteomes" id="UP000619238"/>
    </source>
</evidence>
<reference evidence="1 2" key="1">
    <citation type="submission" date="2020-07" db="EMBL/GenBank/DDBJ databases">
        <title>Description of Kordia aestuariivivens sp. nov., isolated from a tidal flat.</title>
        <authorList>
            <person name="Park S."/>
            <person name="Yoon J.-H."/>
        </authorList>
    </citation>
    <scope>NUCLEOTIDE SEQUENCE [LARGE SCALE GENOMIC DNA]</scope>
    <source>
        <strain evidence="1 2">YSTF-M3</strain>
    </source>
</reference>